<comment type="caution">
    <text evidence="2">The sequence shown here is derived from an EMBL/GenBank/DDBJ whole genome shotgun (WGS) entry which is preliminary data.</text>
</comment>
<organism evidence="2 3">
    <name type="scientific">Ophiocordyceps camponoti-rufipedis</name>
    <dbReference type="NCBI Taxonomy" id="2004952"/>
    <lineage>
        <taxon>Eukaryota</taxon>
        <taxon>Fungi</taxon>
        <taxon>Dikarya</taxon>
        <taxon>Ascomycota</taxon>
        <taxon>Pezizomycotina</taxon>
        <taxon>Sordariomycetes</taxon>
        <taxon>Hypocreomycetidae</taxon>
        <taxon>Hypocreales</taxon>
        <taxon>Ophiocordycipitaceae</taxon>
        <taxon>Ophiocordyceps</taxon>
    </lineage>
</organism>
<keyword evidence="3" id="KW-1185">Reference proteome</keyword>
<proteinExistence type="predicted"/>
<dbReference type="AlphaFoldDB" id="A0A2C5XZM4"/>
<evidence type="ECO:0000313" key="2">
    <source>
        <dbReference type="EMBL" id="PHH81119.1"/>
    </source>
</evidence>
<reference evidence="2 3" key="1">
    <citation type="submission" date="2017-06" db="EMBL/GenBank/DDBJ databases">
        <title>Ant-infecting Ophiocordyceps genomes reveal a high diversity of potential behavioral manipulation genes and a possible major role for enterotoxins.</title>
        <authorList>
            <person name="De Bekker C."/>
            <person name="Evans H.C."/>
            <person name="Brachmann A."/>
            <person name="Hughes D.P."/>
        </authorList>
    </citation>
    <scope>NUCLEOTIDE SEQUENCE [LARGE SCALE GENOMIC DNA]</scope>
    <source>
        <strain evidence="2 3">Map16</strain>
    </source>
</reference>
<evidence type="ECO:0000313" key="3">
    <source>
        <dbReference type="Proteomes" id="UP000226431"/>
    </source>
</evidence>
<dbReference type="Proteomes" id="UP000226431">
    <property type="component" value="Unassembled WGS sequence"/>
</dbReference>
<protein>
    <submittedName>
        <fullName evidence="2">Uncharacterized protein</fullName>
    </submittedName>
</protein>
<feature type="region of interest" description="Disordered" evidence="1">
    <location>
        <begin position="155"/>
        <end position="176"/>
    </location>
</feature>
<feature type="region of interest" description="Disordered" evidence="1">
    <location>
        <begin position="69"/>
        <end position="116"/>
    </location>
</feature>
<dbReference type="EMBL" id="NJES01000002">
    <property type="protein sequence ID" value="PHH81119.1"/>
    <property type="molecule type" value="Genomic_DNA"/>
</dbReference>
<evidence type="ECO:0000256" key="1">
    <source>
        <dbReference type="SAM" id="MobiDB-lite"/>
    </source>
</evidence>
<sequence>MLHVASQRIDPATPSRRGRRFFLGRPISAVDAVDDRQSANDRRSLYSISRLAPFAQRNSIWRRQGEVSINPPSTPTQQLHQNASDHLDNASQHPGISPDHLHISPPRHRFKPPSRLDFPIPNTRLIADTKFPWLKPDDPALADIEAVSVVGQKCRTSVSQQSHPPTTAGVGTRKRPAESTEIDLIAGLHKLPSNISVTVEREGQSLLDNGRELA</sequence>
<name>A0A2C5XZM4_9HYPO</name>
<dbReference type="OrthoDB" id="4916908at2759"/>
<accession>A0A2C5XZM4</accession>
<feature type="compositionally biased region" description="Polar residues" evidence="1">
    <location>
        <begin position="155"/>
        <end position="165"/>
    </location>
</feature>
<gene>
    <name evidence="2" type="ORF">CDD80_2104</name>
</gene>